<reference evidence="2 3" key="1">
    <citation type="submission" date="2016-10" db="EMBL/GenBank/DDBJ databases">
        <authorList>
            <person name="de Groot N.N."/>
        </authorList>
    </citation>
    <scope>NUCLEOTIDE SEQUENCE [LARGE SCALE GENOMIC DNA]</scope>
    <source>
        <strain evidence="2 3">DSM 6059</strain>
    </source>
</reference>
<dbReference type="InterPro" id="IPR011528">
    <property type="entry name" value="NERD"/>
</dbReference>
<accession>A0A1I1GA35</accession>
<proteinExistence type="predicted"/>
<dbReference type="EMBL" id="FOLO01000004">
    <property type="protein sequence ID" value="SFC06708.1"/>
    <property type="molecule type" value="Genomic_DNA"/>
</dbReference>
<dbReference type="AlphaFoldDB" id="A0A1I1GA35"/>
<evidence type="ECO:0000313" key="3">
    <source>
        <dbReference type="Proteomes" id="UP000198862"/>
    </source>
</evidence>
<organism evidence="2 3">
    <name type="scientific">Pseudoalteromonas denitrificans DSM 6059</name>
    <dbReference type="NCBI Taxonomy" id="1123010"/>
    <lineage>
        <taxon>Bacteria</taxon>
        <taxon>Pseudomonadati</taxon>
        <taxon>Pseudomonadota</taxon>
        <taxon>Gammaproteobacteria</taxon>
        <taxon>Alteromonadales</taxon>
        <taxon>Pseudoalteromonadaceae</taxon>
        <taxon>Pseudoalteromonas</taxon>
    </lineage>
</organism>
<sequence>MIKYLDVAKHTIINDVTLPLEDGGTTQIDHILVSNFGAFVIETKNLSGWIFGSEHQAKWTQTIHRSKYPFQNPLRQNYKHTKTLVHLLDIPHELFHSVVVFTPNSELKTKMPNNVGHLKEMMLYIKSFNEEVSDNQTKLEIINLVESIKLQ</sequence>
<dbReference type="Pfam" id="PF08378">
    <property type="entry name" value="NERD"/>
    <property type="match status" value="1"/>
</dbReference>
<dbReference type="Proteomes" id="UP000198862">
    <property type="component" value="Unassembled WGS sequence"/>
</dbReference>
<evidence type="ECO:0000259" key="1">
    <source>
        <dbReference type="PROSITE" id="PS50965"/>
    </source>
</evidence>
<feature type="domain" description="NERD" evidence="1">
    <location>
        <begin position="1"/>
        <end position="107"/>
    </location>
</feature>
<gene>
    <name evidence="2" type="ORF">SAMN02745724_00819</name>
</gene>
<evidence type="ECO:0000313" key="2">
    <source>
        <dbReference type="EMBL" id="SFC06708.1"/>
    </source>
</evidence>
<dbReference type="PROSITE" id="PS50965">
    <property type="entry name" value="NERD"/>
    <property type="match status" value="1"/>
</dbReference>
<name>A0A1I1GA35_9GAMM</name>
<protein>
    <submittedName>
        <fullName evidence="2">Nuclease-related domain-containing protein</fullName>
    </submittedName>
</protein>
<keyword evidence="3" id="KW-1185">Reference proteome</keyword>
<dbReference type="STRING" id="1123010.SAMN02745724_00819"/>